<dbReference type="Proteomes" id="UP000199403">
    <property type="component" value="Unassembled WGS sequence"/>
</dbReference>
<keyword evidence="2" id="KW-1185">Reference proteome</keyword>
<reference evidence="2" key="1">
    <citation type="submission" date="2016-10" db="EMBL/GenBank/DDBJ databases">
        <authorList>
            <person name="Varghese N."/>
            <person name="Submissions S."/>
        </authorList>
    </citation>
    <scope>NUCLEOTIDE SEQUENCE [LARGE SCALE GENOMIC DNA]</scope>
    <source>
        <strain evidence="2">IBRC-M 10761</strain>
    </source>
</reference>
<evidence type="ECO:0000313" key="1">
    <source>
        <dbReference type="EMBL" id="SEJ75074.1"/>
    </source>
</evidence>
<name>A0A1H7BDS6_9BACT</name>
<proteinExistence type="predicted"/>
<dbReference type="InterPro" id="IPR011008">
    <property type="entry name" value="Dimeric_a/b-barrel"/>
</dbReference>
<sequence>MSDNQEIVSLTFFEYPKRNRWWAFNQMQLALSPIRQVDGVSFFKLMGTGGGFGFSLKPDFRTYALLLVWKNAAFARMYSESEIYKRFSQQCKSNFTYWMRCSQCHGSWNGKQPFAVTAKATSEGPIMVITRARVKLRKIPRFLRFVPGSSRSAEKADGLLFTKGIGEWPAIEQATFSYWQSQQKMEAYAYQTAHRKIIQKVKKEGWYKEELFARFVPVSISNTNEVRELA</sequence>
<dbReference type="InterPro" id="IPR049574">
    <property type="entry name" value="CrtA-like"/>
</dbReference>
<organism evidence="1 2">
    <name type="scientific">Cyclobacterium xiamenense</name>
    <dbReference type="NCBI Taxonomy" id="1297121"/>
    <lineage>
        <taxon>Bacteria</taxon>
        <taxon>Pseudomonadati</taxon>
        <taxon>Bacteroidota</taxon>
        <taxon>Cytophagia</taxon>
        <taxon>Cytophagales</taxon>
        <taxon>Cyclobacteriaceae</taxon>
        <taxon>Cyclobacterium</taxon>
    </lineage>
</organism>
<dbReference type="EMBL" id="FNZH01000011">
    <property type="protein sequence ID" value="SEJ75074.1"/>
    <property type="molecule type" value="Genomic_DNA"/>
</dbReference>
<dbReference type="OrthoDB" id="1122317at2"/>
<accession>A0A1H7BDS6</accession>
<dbReference type="CDD" id="cd21650">
    <property type="entry name" value="CrtA-like"/>
    <property type="match status" value="1"/>
</dbReference>
<gene>
    <name evidence="1" type="ORF">SAMN05192553_11133</name>
</gene>
<protein>
    <recommendedName>
        <fullName evidence="3">Spheroidene monooxygenase</fullName>
    </recommendedName>
</protein>
<evidence type="ECO:0000313" key="2">
    <source>
        <dbReference type="Proteomes" id="UP000199403"/>
    </source>
</evidence>
<dbReference type="SUPFAM" id="SSF54909">
    <property type="entry name" value="Dimeric alpha+beta barrel"/>
    <property type="match status" value="1"/>
</dbReference>
<dbReference type="AlphaFoldDB" id="A0A1H7BDS6"/>
<dbReference type="STRING" id="1416801.SAMN05192553_11133"/>
<evidence type="ECO:0008006" key="3">
    <source>
        <dbReference type="Google" id="ProtNLM"/>
    </source>
</evidence>